<evidence type="ECO:0000256" key="4">
    <source>
        <dbReference type="ARBA" id="ARBA00023033"/>
    </source>
</evidence>
<evidence type="ECO:0000259" key="5">
    <source>
        <dbReference type="Pfam" id="PF01494"/>
    </source>
</evidence>
<proteinExistence type="predicted"/>
<evidence type="ECO:0000256" key="3">
    <source>
        <dbReference type="ARBA" id="ARBA00023002"/>
    </source>
</evidence>
<dbReference type="AlphaFoldDB" id="A0AAD5ST67"/>
<dbReference type="Pfam" id="PF01494">
    <property type="entry name" value="FAD_binding_3"/>
    <property type="match status" value="1"/>
</dbReference>
<feature type="domain" description="FAD-binding" evidence="5">
    <location>
        <begin position="335"/>
        <end position="384"/>
    </location>
</feature>
<dbReference type="GO" id="GO:0004497">
    <property type="term" value="F:monooxygenase activity"/>
    <property type="evidence" value="ECO:0007669"/>
    <property type="project" value="UniProtKB-KW"/>
</dbReference>
<accession>A0AAD5ST67</accession>
<protein>
    <recommendedName>
        <fullName evidence="5">FAD-binding domain-containing protein</fullName>
    </recommendedName>
</protein>
<organism evidence="6 7">
    <name type="scientific">Physocladia obscura</name>
    <dbReference type="NCBI Taxonomy" id="109957"/>
    <lineage>
        <taxon>Eukaryota</taxon>
        <taxon>Fungi</taxon>
        <taxon>Fungi incertae sedis</taxon>
        <taxon>Chytridiomycota</taxon>
        <taxon>Chytridiomycota incertae sedis</taxon>
        <taxon>Chytridiomycetes</taxon>
        <taxon>Chytridiales</taxon>
        <taxon>Chytriomycetaceae</taxon>
        <taxon>Physocladia</taxon>
    </lineage>
</organism>
<dbReference type="PANTHER" id="PTHR47178">
    <property type="entry name" value="MONOOXYGENASE, FAD-BINDING"/>
    <property type="match status" value="1"/>
</dbReference>
<dbReference type="Proteomes" id="UP001211907">
    <property type="component" value="Unassembled WGS sequence"/>
</dbReference>
<keyword evidence="2" id="KW-0274">FAD</keyword>
<dbReference type="InterPro" id="IPR036188">
    <property type="entry name" value="FAD/NAD-bd_sf"/>
</dbReference>
<dbReference type="EMBL" id="JADGJH010002100">
    <property type="protein sequence ID" value="KAJ3103558.1"/>
    <property type="molecule type" value="Genomic_DNA"/>
</dbReference>
<evidence type="ECO:0000313" key="7">
    <source>
        <dbReference type="Proteomes" id="UP001211907"/>
    </source>
</evidence>
<keyword evidence="7" id="KW-1185">Reference proteome</keyword>
<dbReference type="GO" id="GO:0071949">
    <property type="term" value="F:FAD binding"/>
    <property type="evidence" value="ECO:0007669"/>
    <property type="project" value="InterPro"/>
</dbReference>
<comment type="caution">
    <text evidence="6">The sequence shown here is derived from an EMBL/GenBank/DDBJ whole genome shotgun (WGS) entry which is preliminary data.</text>
</comment>
<dbReference type="Gene3D" id="3.50.50.60">
    <property type="entry name" value="FAD/NAD(P)-binding domain"/>
    <property type="match status" value="1"/>
</dbReference>
<dbReference type="PANTHER" id="PTHR47178:SF5">
    <property type="entry name" value="FAD-BINDING DOMAIN-CONTAINING PROTEIN"/>
    <property type="match status" value="1"/>
</dbReference>
<name>A0AAD5ST67_9FUNG</name>
<gene>
    <name evidence="6" type="ORF">HK100_004188</name>
</gene>
<reference evidence="6" key="1">
    <citation type="submission" date="2020-05" db="EMBL/GenBank/DDBJ databases">
        <title>Phylogenomic resolution of chytrid fungi.</title>
        <authorList>
            <person name="Stajich J.E."/>
            <person name="Amses K."/>
            <person name="Simmons R."/>
            <person name="Seto K."/>
            <person name="Myers J."/>
            <person name="Bonds A."/>
            <person name="Quandt C.A."/>
            <person name="Barry K."/>
            <person name="Liu P."/>
            <person name="Grigoriev I."/>
            <person name="Longcore J.E."/>
            <person name="James T.Y."/>
        </authorList>
    </citation>
    <scope>NUCLEOTIDE SEQUENCE</scope>
    <source>
        <strain evidence="6">JEL0513</strain>
    </source>
</reference>
<sequence length="415" mass="44977">MNNAVHVIIIGAGIGGLTLAQGLRKQGIPFSVYERDTAINSRPQGYRLRLNNDGYNSLEKTLSETVFTQFLATATTTQAFEAVNSARQEKPSNIDAITGYEFPHEQGRGPPPPHAGFDPSKVKSVDRTVFRTLLALDLPINFDHEYESHTTKPDGHVLVTFKNGKCVTGTLLVSASGGFSKFRPPNTQHNLDTTGRAIYGKTPLTPAFEAVFPVSALQTTAAIGTRSPLVTMLTEPVRFNPAVYNAIPGLAIPPAYMYWVLVTNAETFGQYMSDAEISASRNNSEVVKEVVLKIATDWHPSIKILFEMQSTRDTAALRISTTPSDIAPWPSTTNVTYIGDAAHAMSPTAGLGANTALKDAALLCKLITEKGISESVISEYEVEMRKYAGVAINASRMGGVKFYNQPDFAACKEIV</sequence>
<dbReference type="InterPro" id="IPR002938">
    <property type="entry name" value="FAD-bd"/>
</dbReference>
<evidence type="ECO:0000256" key="2">
    <source>
        <dbReference type="ARBA" id="ARBA00022827"/>
    </source>
</evidence>
<dbReference type="SUPFAM" id="SSF51905">
    <property type="entry name" value="FAD/NAD(P)-binding domain"/>
    <property type="match status" value="1"/>
</dbReference>
<dbReference type="Pfam" id="PF13450">
    <property type="entry name" value="NAD_binding_8"/>
    <property type="match status" value="1"/>
</dbReference>
<keyword evidence="3" id="KW-0560">Oxidoreductase</keyword>
<evidence type="ECO:0000313" key="6">
    <source>
        <dbReference type="EMBL" id="KAJ3103558.1"/>
    </source>
</evidence>
<dbReference type="PRINTS" id="PR00420">
    <property type="entry name" value="RNGMNOXGNASE"/>
</dbReference>
<keyword evidence="1" id="KW-0285">Flavoprotein</keyword>
<evidence type="ECO:0000256" key="1">
    <source>
        <dbReference type="ARBA" id="ARBA00022630"/>
    </source>
</evidence>
<keyword evidence="4" id="KW-0503">Monooxygenase</keyword>